<dbReference type="AlphaFoldDB" id="A0AAV2LUH9"/>
<protein>
    <recommendedName>
        <fullName evidence="4">Transmembrane protein</fullName>
    </recommendedName>
</protein>
<organism evidence="2 3">
    <name type="scientific">Knipowitschia caucasica</name>
    <name type="common">Caucasian dwarf goby</name>
    <name type="synonym">Pomatoschistus caucasicus</name>
    <dbReference type="NCBI Taxonomy" id="637954"/>
    <lineage>
        <taxon>Eukaryota</taxon>
        <taxon>Metazoa</taxon>
        <taxon>Chordata</taxon>
        <taxon>Craniata</taxon>
        <taxon>Vertebrata</taxon>
        <taxon>Euteleostomi</taxon>
        <taxon>Actinopterygii</taxon>
        <taxon>Neopterygii</taxon>
        <taxon>Teleostei</taxon>
        <taxon>Neoteleostei</taxon>
        <taxon>Acanthomorphata</taxon>
        <taxon>Gobiaria</taxon>
        <taxon>Gobiiformes</taxon>
        <taxon>Gobioidei</taxon>
        <taxon>Gobiidae</taxon>
        <taxon>Gobiinae</taxon>
        <taxon>Knipowitschia</taxon>
    </lineage>
</organism>
<evidence type="ECO:0000313" key="3">
    <source>
        <dbReference type="Proteomes" id="UP001497482"/>
    </source>
</evidence>
<keyword evidence="1" id="KW-0472">Membrane</keyword>
<evidence type="ECO:0000313" key="2">
    <source>
        <dbReference type="EMBL" id="CAL1603984.1"/>
    </source>
</evidence>
<evidence type="ECO:0008006" key="4">
    <source>
        <dbReference type="Google" id="ProtNLM"/>
    </source>
</evidence>
<gene>
    <name evidence="2" type="ORF">KC01_LOCUS31572</name>
</gene>
<keyword evidence="1" id="KW-0812">Transmembrane</keyword>
<feature type="transmembrane region" description="Helical" evidence="1">
    <location>
        <begin position="52"/>
        <end position="72"/>
    </location>
</feature>
<keyword evidence="1" id="KW-1133">Transmembrane helix</keyword>
<dbReference type="Proteomes" id="UP001497482">
    <property type="component" value="Chromosome 4"/>
</dbReference>
<sequence>MGGLGLFVEDRIVLVGVGGVWGWFVIKEKMVEEGWSRVVSWLVVRERVVDCWWGESGIGVVGVVWLGVWMGLCKLGWKMDGGVGGWCWWGSGSGGGIILYEMVWGRVVGVGM</sequence>
<reference evidence="2 3" key="1">
    <citation type="submission" date="2024-04" db="EMBL/GenBank/DDBJ databases">
        <authorList>
            <person name="Waldvogel A.-M."/>
            <person name="Schoenle A."/>
        </authorList>
    </citation>
    <scope>NUCLEOTIDE SEQUENCE [LARGE SCALE GENOMIC DNA]</scope>
</reference>
<accession>A0AAV2LUH9</accession>
<evidence type="ECO:0000256" key="1">
    <source>
        <dbReference type="SAM" id="Phobius"/>
    </source>
</evidence>
<name>A0AAV2LUH9_KNICA</name>
<keyword evidence="3" id="KW-1185">Reference proteome</keyword>
<dbReference type="EMBL" id="OZ035826">
    <property type="protein sequence ID" value="CAL1603984.1"/>
    <property type="molecule type" value="Genomic_DNA"/>
</dbReference>
<proteinExistence type="predicted"/>